<proteinExistence type="predicted"/>
<comment type="subcellular location">
    <subcellularLocation>
        <location evidence="1">Nucleus</location>
    </subcellularLocation>
</comment>
<evidence type="ECO:0000313" key="5">
    <source>
        <dbReference type="EMBL" id="UYV62756.1"/>
    </source>
</evidence>
<dbReference type="PROSITE" id="PS51253">
    <property type="entry name" value="HTH_CENPB"/>
    <property type="match status" value="1"/>
</dbReference>
<dbReference type="InterPro" id="IPR009057">
    <property type="entry name" value="Homeodomain-like_sf"/>
</dbReference>
<dbReference type="InterPro" id="IPR026053">
    <property type="entry name" value="HPS1"/>
</dbReference>
<dbReference type="PANTHER" id="PTHR12761:SF1">
    <property type="entry name" value="BLOC-3 COMPLEX MEMBER HPS1"/>
    <property type="match status" value="1"/>
</dbReference>
<dbReference type="Pfam" id="PF03221">
    <property type="entry name" value="HTH_Tnp_Tc5"/>
    <property type="match status" value="1"/>
</dbReference>
<evidence type="ECO:0000256" key="3">
    <source>
        <dbReference type="SAM" id="MobiDB-lite"/>
    </source>
</evidence>
<keyword evidence="2" id="KW-0238">DNA-binding</keyword>
<dbReference type="SMART" id="SM00674">
    <property type="entry name" value="CENPB"/>
    <property type="match status" value="1"/>
</dbReference>
<feature type="domain" description="HTH CENPB-type" evidence="4">
    <location>
        <begin position="56"/>
        <end position="127"/>
    </location>
</feature>
<feature type="region of interest" description="Disordered" evidence="3">
    <location>
        <begin position="1"/>
        <end position="50"/>
    </location>
</feature>
<name>A0ABY6K1K5_9ARAC</name>
<dbReference type="Gene3D" id="1.10.10.60">
    <property type="entry name" value="Homeodomain-like"/>
    <property type="match status" value="1"/>
</dbReference>
<evidence type="ECO:0000259" key="4">
    <source>
        <dbReference type="PROSITE" id="PS51253"/>
    </source>
</evidence>
<organism evidence="5 6">
    <name type="scientific">Cordylochernes scorpioides</name>
    <dbReference type="NCBI Taxonomy" id="51811"/>
    <lineage>
        <taxon>Eukaryota</taxon>
        <taxon>Metazoa</taxon>
        <taxon>Ecdysozoa</taxon>
        <taxon>Arthropoda</taxon>
        <taxon>Chelicerata</taxon>
        <taxon>Arachnida</taxon>
        <taxon>Pseudoscorpiones</taxon>
        <taxon>Cheliferoidea</taxon>
        <taxon>Chernetidae</taxon>
        <taxon>Cordylochernes</taxon>
    </lineage>
</organism>
<evidence type="ECO:0000256" key="1">
    <source>
        <dbReference type="ARBA" id="ARBA00004123"/>
    </source>
</evidence>
<dbReference type="Proteomes" id="UP001235939">
    <property type="component" value="Chromosome 02"/>
</dbReference>
<keyword evidence="6" id="KW-1185">Reference proteome</keyword>
<sequence>MGFPHWDSKETEAGLDGNSKKEEVDHGRSQSDHGRHGCPTSRIGVSERSDRITASTLKRDRDGEFPEIEEALFRWIRQANAMKLAINGNILKEKAILLALKMGQDNFEASNGWLEKFKARRNIAFKRLHGEAGSVDANSVATWKGFVMDEAMEEVVEEEMNRCFEALKKHQAIDVNYIDFLEVDKDVQVAGEQSIEEIVKEEEGSDPSYEILVHIFSPLVTANRLMRSQFSNSYHTVTCRDGMQTVFKEGDYIVVLIVYLNSSFCAAPPLPIPGILQGQDYPACSTALGCVLPTGHLVVWLCPLSLLPRGSCDVEMICSRLQQDHSSNDPRSELLGKLLDQWDVLRSQEQGFLVEHLLFSLPFFNNTDRQNLRKLYLIAYIYRDSENNSERYICYKATERLVVNQDLTSDCVKLLESALKQVRQRSSSQERVHTALFFLRHRLVAHFSSRHSCQFSNSSLLLLSLLTSLWRDSEVPAHRASWIDITTDKESSEEALNNHDSLLSTGEDITFKEEEVMVPFSCSLHLQHQVVYLQGPTRQSLLPHSIYSFTLGSRDLTAVFLSEKAVIMRFHCRSKQPMSTHRRVLCPQLHSLTAFTDCLHSLCSLLHQFLELSAPSADLRNRLNLQFQRLNKVHLTLKQDVTEVCVQLASEEQRKVKTLLNRWHNLSYQSFLNSQALSTIPFSPQVEGSLQTLYSSAQELFASTAMEHLLSASVPHGGLELAWERLTSGLRPYKDFLMAKSCQNLSRALPPLGGAKPTDLVTSYELYLFLRPEVDEPSVRQLIPAFISHLWEVSGITLNNLPHL</sequence>
<evidence type="ECO:0000256" key="2">
    <source>
        <dbReference type="ARBA" id="ARBA00023125"/>
    </source>
</evidence>
<dbReference type="EMBL" id="CP092864">
    <property type="protein sequence ID" value="UYV62756.1"/>
    <property type="molecule type" value="Genomic_DNA"/>
</dbReference>
<dbReference type="PANTHER" id="PTHR12761">
    <property type="entry name" value="HERMANSKY-PUDLAK SYNDROME PROTEIN 1"/>
    <property type="match status" value="1"/>
</dbReference>
<feature type="compositionally biased region" description="Basic and acidic residues" evidence="3">
    <location>
        <begin position="1"/>
        <end position="35"/>
    </location>
</feature>
<dbReference type="InterPro" id="IPR006600">
    <property type="entry name" value="HTH_CenpB_DNA-bd_dom"/>
</dbReference>
<dbReference type="SUPFAM" id="SSF46689">
    <property type="entry name" value="Homeodomain-like"/>
    <property type="match status" value="1"/>
</dbReference>
<protein>
    <submittedName>
        <fullName evidence="5">TIGD6</fullName>
    </submittedName>
</protein>
<gene>
    <name evidence="5" type="ORF">LAZ67_2001829</name>
</gene>
<accession>A0ABY6K1K5</accession>
<evidence type="ECO:0000313" key="6">
    <source>
        <dbReference type="Proteomes" id="UP001235939"/>
    </source>
</evidence>
<reference evidence="5 6" key="1">
    <citation type="submission" date="2022-01" db="EMBL/GenBank/DDBJ databases">
        <title>A chromosomal length assembly of Cordylochernes scorpioides.</title>
        <authorList>
            <person name="Zeh D."/>
            <person name="Zeh J."/>
        </authorList>
    </citation>
    <scope>NUCLEOTIDE SEQUENCE [LARGE SCALE GENOMIC DNA]</scope>
    <source>
        <strain evidence="5">IN4F17</strain>
        <tissue evidence="5">Whole Body</tissue>
    </source>
</reference>